<feature type="transmembrane region" description="Helical" evidence="1">
    <location>
        <begin position="40"/>
        <end position="59"/>
    </location>
</feature>
<keyword evidence="3" id="KW-1185">Reference proteome</keyword>
<name>A0A7J0H3C2_9ERIC</name>
<evidence type="ECO:0000313" key="3">
    <source>
        <dbReference type="Proteomes" id="UP000585474"/>
    </source>
</evidence>
<keyword evidence="1" id="KW-0472">Membrane</keyword>
<reference evidence="2 3" key="1">
    <citation type="submission" date="2019-07" db="EMBL/GenBank/DDBJ databases">
        <title>De Novo Assembly of kiwifruit Actinidia rufa.</title>
        <authorList>
            <person name="Sugita-Konishi S."/>
            <person name="Sato K."/>
            <person name="Mori E."/>
            <person name="Abe Y."/>
            <person name="Kisaki G."/>
            <person name="Hamano K."/>
            <person name="Suezawa K."/>
            <person name="Otani M."/>
            <person name="Fukuda T."/>
            <person name="Manabe T."/>
            <person name="Gomi K."/>
            <person name="Tabuchi M."/>
            <person name="Akimitsu K."/>
            <person name="Kataoka I."/>
        </authorList>
    </citation>
    <scope>NUCLEOTIDE SEQUENCE [LARGE SCALE GENOMIC DNA]</scope>
    <source>
        <strain evidence="3">cv. Fuchu</strain>
    </source>
</reference>
<proteinExistence type="predicted"/>
<evidence type="ECO:0000313" key="2">
    <source>
        <dbReference type="EMBL" id="GFZ17501.1"/>
    </source>
</evidence>
<sequence length="262" mass="28696">MGLAFVCFPTLSELWFFGFMELRFQIDFKIGVQVWSWSCFPWYFFVVLVTVFSLAAKIFGRSGFNRVRLAVARQASGCSEELLRALDLDLGRSDVLHQASPWLTKPTSSLSALGCSLIAAEPFFFISDDTPIACSEFFFSDDTLVACSETASIHVPSLKEAFAIIQNEESRNGVMLPPIASKQSALISIPQFDDLVTLGRLAGVSIVDLLLENEGGRSRSAGGHGGNSCAHHFTGVEPSLSSLSLWPYLTLRLSCFAASYHD</sequence>
<evidence type="ECO:0000256" key="1">
    <source>
        <dbReference type="SAM" id="Phobius"/>
    </source>
</evidence>
<keyword evidence="1" id="KW-1133">Transmembrane helix</keyword>
<accession>A0A7J0H3C2</accession>
<keyword evidence="1" id="KW-0812">Transmembrane</keyword>
<organism evidence="2 3">
    <name type="scientific">Actinidia rufa</name>
    <dbReference type="NCBI Taxonomy" id="165716"/>
    <lineage>
        <taxon>Eukaryota</taxon>
        <taxon>Viridiplantae</taxon>
        <taxon>Streptophyta</taxon>
        <taxon>Embryophyta</taxon>
        <taxon>Tracheophyta</taxon>
        <taxon>Spermatophyta</taxon>
        <taxon>Magnoliopsida</taxon>
        <taxon>eudicotyledons</taxon>
        <taxon>Gunneridae</taxon>
        <taxon>Pentapetalae</taxon>
        <taxon>asterids</taxon>
        <taxon>Ericales</taxon>
        <taxon>Actinidiaceae</taxon>
        <taxon>Actinidia</taxon>
    </lineage>
</organism>
<dbReference type="AlphaFoldDB" id="A0A7J0H3C2"/>
<gene>
    <name evidence="2" type="ORF">Acr_26g0007710</name>
</gene>
<comment type="caution">
    <text evidence="2">The sequence shown here is derived from an EMBL/GenBank/DDBJ whole genome shotgun (WGS) entry which is preliminary data.</text>
</comment>
<protein>
    <submittedName>
        <fullName evidence="2">Uncharacterized protein</fullName>
    </submittedName>
</protein>
<dbReference type="Proteomes" id="UP000585474">
    <property type="component" value="Unassembled WGS sequence"/>
</dbReference>
<dbReference type="EMBL" id="BJWL01000026">
    <property type="protein sequence ID" value="GFZ17501.1"/>
    <property type="molecule type" value="Genomic_DNA"/>
</dbReference>